<proteinExistence type="predicted"/>
<dbReference type="VEuPathDB" id="VectorBase:GPPI036679"/>
<dbReference type="EMBL" id="JXJN01018144">
    <property type="status" value="NOT_ANNOTATED_CDS"/>
    <property type="molecule type" value="Genomic_DNA"/>
</dbReference>
<accession>A0A1B0BPP6</accession>
<sequence>MQLVREGVSIKVISPHFLTAKFIYHQVDHHHHHHYYHHHHRQSLWTAKLSEN</sequence>
<name>A0A1B0BPP6_9MUSC</name>
<reference evidence="1" key="2">
    <citation type="submission" date="2020-05" db="UniProtKB">
        <authorList>
            <consortium name="EnsemblMetazoa"/>
        </authorList>
    </citation>
    <scope>IDENTIFICATION</scope>
    <source>
        <strain evidence="1">IAEA</strain>
    </source>
</reference>
<dbReference type="EnsemblMetazoa" id="GPPI036679-RA">
    <property type="protein sequence ID" value="GPPI036679-PA"/>
    <property type="gene ID" value="GPPI036679"/>
</dbReference>
<evidence type="ECO:0000313" key="1">
    <source>
        <dbReference type="EnsemblMetazoa" id="GPPI036679-PA"/>
    </source>
</evidence>
<protein>
    <submittedName>
        <fullName evidence="1">Uncharacterized protein</fullName>
    </submittedName>
</protein>
<reference evidence="2" key="1">
    <citation type="submission" date="2015-01" db="EMBL/GenBank/DDBJ databases">
        <authorList>
            <person name="Aksoy S."/>
            <person name="Warren W."/>
            <person name="Wilson R.K."/>
        </authorList>
    </citation>
    <scope>NUCLEOTIDE SEQUENCE [LARGE SCALE GENOMIC DNA]</scope>
    <source>
        <strain evidence="2">IAEA</strain>
    </source>
</reference>
<dbReference type="AlphaFoldDB" id="A0A1B0BPP6"/>
<keyword evidence="2" id="KW-1185">Reference proteome</keyword>
<evidence type="ECO:0000313" key="2">
    <source>
        <dbReference type="Proteomes" id="UP000092460"/>
    </source>
</evidence>
<organism evidence="1 2">
    <name type="scientific">Glossina palpalis gambiensis</name>
    <dbReference type="NCBI Taxonomy" id="67801"/>
    <lineage>
        <taxon>Eukaryota</taxon>
        <taxon>Metazoa</taxon>
        <taxon>Ecdysozoa</taxon>
        <taxon>Arthropoda</taxon>
        <taxon>Hexapoda</taxon>
        <taxon>Insecta</taxon>
        <taxon>Pterygota</taxon>
        <taxon>Neoptera</taxon>
        <taxon>Endopterygota</taxon>
        <taxon>Diptera</taxon>
        <taxon>Brachycera</taxon>
        <taxon>Muscomorpha</taxon>
        <taxon>Hippoboscoidea</taxon>
        <taxon>Glossinidae</taxon>
        <taxon>Glossina</taxon>
    </lineage>
</organism>
<dbReference type="Proteomes" id="UP000092460">
    <property type="component" value="Unassembled WGS sequence"/>
</dbReference>